<proteinExistence type="inferred from homology"/>
<dbReference type="InterPro" id="IPR050219">
    <property type="entry name" value="DnaG_primase"/>
</dbReference>
<keyword evidence="9" id="KW-0460">Magnesium</keyword>
<dbReference type="InterPro" id="IPR030846">
    <property type="entry name" value="DnaG_bac"/>
</dbReference>
<keyword evidence="2 12" id="KW-0639">Primosome</keyword>
<keyword evidence="8 12" id="KW-0862">Zinc</keyword>
<dbReference type="Pfam" id="PF13662">
    <property type="entry name" value="Toprim_4"/>
    <property type="match status" value="1"/>
</dbReference>
<evidence type="ECO:0000313" key="14">
    <source>
        <dbReference type="EMBL" id="RKF06618.1"/>
    </source>
</evidence>
<gene>
    <name evidence="12" type="primary">dnaG</name>
    <name evidence="14" type="ORF">DEM25_010165</name>
</gene>
<dbReference type="GO" id="GO:0008270">
    <property type="term" value="F:zinc ion binding"/>
    <property type="evidence" value="ECO:0007669"/>
    <property type="project" value="UniProtKB-UniRule"/>
</dbReference>
<evidence type="ECO:0000313" key="15">
    <source>
        <dbReference type="Proteomes" id="UP000246132"/>
    </source>
</evidence>
<dbReference type="SUPFAM" id="SSF57783">
    <property type="entry name" value="Zinc beta-ribbon"/>
    <property type="match status" value="1"/>
</dbReference>
<evidence type="ECO:0000256" key="5">
    <source>
        <dbReference type="ARBA" id="ARBA00022705"/>
    </source>
</evidence>
<keyword evidence="15" id="KW-1185">Reference proteome</keyword>
<comment type="function">
    <text evidence="12">RNA polymerase that catalyzes the synthesis of short RNA molecules used as primers for DNA polymerase during DNA replication.</text>
</comment>
<evidence type="ECO:0000256" key="4">
    <source>
        <dbReference type="ARBA" id="ARBA00022695"/>
    </source>
</evidence>
<accession>A0A3A8AB96</accession>
<evidence type="ECO:0000256" key="8">
    <source>
        <dbReference type="ARBA" id="ARBA00022833"/>
    </source>
</evidence>
<evidence type="ECO:0000256" key="2">
    <source>
        <dbReference type="ARBA" id="ARBA00022515"/>
    </source>
</evidence>
<dbReference type="FunFam" id="3.40.1360.10:FF:000002">
    <property type="entry name" value="DNA primase"/>
    <property type="match status" value="1"/>
</dbReference>
<evidence type="ECO:0000256" key="1">
    <source>
        <dbReference type="ARBA" id="ARBA00022478"/>
    </source>
</evidence>
<evidence type="ECO:0000256" key="6">
    <source>
        <dbReference type="ARBA" id="ARBA00022723"/>
    </source>
</evidence>
<dbReference type="GO" id="GO:0003899">
    <property type="term" value="F:DNA-directed RNA polymerase activity"/>
    <property type="evidence" value="ECO:0007669"/>
    <property type="project" value="UniProtKB-UniRule"/>
</dbReference>
<dbReference type="GO" id="GO:1990077">
    <property type="term" value="C:primosome complex"/>
    <property type="evidence" value="ECO:0007669"/>
    <property type="project" value="UniProtKB-KW"/>
</dbReference>
<dbReference type="GO" id="GO:0005737">
    <property type="term" value="C:cytoplasm"/>
    <property type="evidence" value="ECO:0007669"/>
    <property type="project" value="TreeGrafter"/>
</dbReference>
<comment type="similarity">
    <text evidence="12">Belongs to the DnaG primase family.</text>
</comment>
<reference evidence="14 15" key="1">
    <citation type="journal article" date="2018" name="Int. J. Syst. Bacteriol.">
        <title>Oceaniradius stylonemae gen. nov., sp. nov., isolated from a red alga, Stylonema cornu-cervi.</title>
        <authorList>
            <person name="Jeong S."/>
        </authorList>
    </citation>
    <scope>NUCLEOTIDE SEQUENCE [LARGE SCALE GENOMIC DNA]</scope>
    <source>
        <strain evidence="14 15">StC1</strain>
    </source>
</reference>
<dbReference type="GO" id="GO:0006269">
    <property type="term" value="P:DNA replication, synthesis of primer"/>
    <property type="evidence" value="ECO:0007669"/>
    <property type="project" value="UniProtKB-UniRule"/>
</dbReference>
<dbReference type="Gene3D" id="3.40.1360.10">
    <property type="match status" value="1"/>
</dbReference>
<dbReference type="Pfam" id="PF01807">
    <property type="entry name" value="Zn_ribbon_DnaG"/>
    <property type="match status" value="1"/>
</dbReference>
<keyword evidence="10 12" id="KW-0238">DNA-binding</keyword>
<dbReference type="Pfam" id="PF08275">
    <property type="entry name" value="DNAG_N"/>
    <property type="match status" value="1"/>
</dbReference>
<dbReference type="InterPro" id="IPR013264">
    <property type="entry name" value="DNAG_N"/>
</dbReference>
<dbReference type="InterPro" id="IPR006295">
    <property type="entry name" value="DNA_primase_DnaG"/>
</dbReference>
<dbReference type="NCBIfam" id="TIGR01391">
    <property type="entry name" value="dnaG"/>
    <property type="match status" value="1"/>
</dbReference>
<dbReference type="Gene3D" id="3.90.980.10">
    <property type="entry name" value="DNA primase, catalytic core, N-terminal domain"/>
    <property type="match status" value="1"/>
</dbReference>
<dbReference type="Gene3D" id="3.90.580.10">
    <property type="entry name" value="Zinc finger, CHC2-type domain"/>
    <property type="match status" value="1"/>
</dbReference>
<dbReference type="RefSeq" id="WP_109769156.1">
    <property type="nucleotide sequence ID" value="NZ_CP159474.1"/>
</dbReference>
<comment type="subunit">
    <text evidence="12">Monomer. Interacts with DnaB.</text>
</comment>
<dbReference type="SMART" id="SM00400">
    <property type="entry name" value="ZnF_CHCC"/>
    <property type="match status" value="1"/>
</dbReference>
<dbReference type="FunFam" id="3.90.980.10:FF:000001">
    <property type="entry name" value="DNA primase"/>
    <property type="match status" value="1"/>
</dbReference>
<evidence type="ECO:0000256" key="12">
    <source>
        <dbReference type="HAMAP-Rule" id="MF_00974"/>
    </source>
</evidence>
<evidence type="ECO:0000256" key="10">
    <source>
        <dbReference type="ARBA" id="ARBA00023125"/>
    </source>
</evidence>
<dbReference type="InterPro" id="IPR006171">
    <property type="entry name" value="TOPRIM_dom"/>
</dbReference>
<dbReference type="AlphaFoldDB" id="A0A3A8AB96"/>
<dbReference type="Proteomes" id="UP000246132">
    <property type="component" value="Unassembled WGS sequence"/>
</dbReference>
<dbReference type="PANTHER" id="PTHR30313:SF2">
    <property type="entry name" value="DNA PRIMASE"/>
    <property type="match status" value="1"/>
</dbReference>
<keyword evidence="3 12" id="KW-0808">Transferase</keyword>
<keyword evidence="6 12" id="KW-0479">Metal-binding</keyword>
<dbReference type="InterPro" id="IPR037068">
    <property type="entry name" value="DNA_primase_core_N_sf"/>
</dbReference>
<keyword evidence="4 12" id="KW-0548">Nucleotidyltransferase</keyword>
<dbReference type="SUPFAM" id="SSF56731">
    <property type="entry name" value="DNA primase core"/>
    <property type="match status" value="1"/>
</dbReference>
<evidence type="ECO:0000256" key="3">
    <source>
        <dbReference type="ARBA" id="ARBA00022679"/>
    </source>
</evidence>
<dbReference type="InterPro" id="IPR036977">
    <property type="entry name" value="DNA_primase_Znf_CHC2"/>
</dbReference>
<comment type="caution">
    <text evidence="14">The sequence shown here is derived from an EMBL/GenBank/DDBJ whole genome shotgun (WGS) entry which is preliminary data.</text>
</comment>
<dbReference type="GO" id="GO:0000428">
    <property type="term" value="C:DNA-directed RNA polymerase complex"/>
    <property type="evidence" value="ECO:0007669"/>
    <property type="project" value="UniProtKB-KW"/>
</dbReference>
<feature type="domain" description="Toprim" evidence="13">
    <location>
        <begin position="262"/>
        <end position="344"/>
    </location>
</feature>
<dbReference type="EMBL" id="QFWV02000006">
    <property type="protein sequence ID" value="RKF06618.1"/>
    <property type="molecule type" value="Genomic_DNA"/>
</dbReference>
<keyword evidence="7 12" id="KW-0863">Zinc-finger</keyword>
<evidence type="ECO:0000259" key="13">
    <source>
        <dbReference type="PROSITE" id="PS50880"/>
    </source>
</evidence>
<keyword evidence="5 12" id="KW-0235">DNA replication</keyword>
<evidence type="ECO:0000256" key="7">
    <source>
        <dbReference type="ARBA" id="ARBA00022771"/>
    </source>
</evidence>
<comment type="catalytic activity">
    <reaction evidence="12">
        <text>ssDNA + n NTP = ssDNA/pppN(pN)n-1 hybrid + (n-1) diphosphate.</text>
        <dbReference type="EC" id="2.7.7.101"/>
    </reaction>
</comment>
<protein>
    <recommendedName>
        <fullName evidence="12">DNA primase</fullName>
        <ecNumber evidence="12">2.7.7.101</ecNumber>
    </recommendedName>
</protein>
<comment type="domain">
    <text evidence="12">Contains an N-terminal zinc-binding domain, a central core domain that contains the primase activity, and a C-terminal DnaB-binding domain.</text>
</comment>
<dbReference type="CDD" id="cd03364">
    <property type="entry name" value="TOPRIM_DnaG_primases"/>
    <property type="match status" value="1"/>
</dbReference>
<organism evidence="14 15">
    <name type="scientific">Oceaniradius stylonematis</name>
    <dbReference type="NCBI Taxonomy" id="2184161"/>
    <lineage>
        <taxon>Bacteria</taxon>
        <taxon>Pseudomonadati</taxon>
        <taxon>Pseudomonadota</taxon>
        <taxon>Alphaproteobacteria</taxon>
        <taxon>Hyphomicrobiales</taxon>
        <taxon>Ahrensiaceae</taxon>
        <taxon>Oceaniradius</taxon>
    </lineage>
</organism>
<name>A0A3A8AB96_9HYPH</name>
<dbReference type="OrthoDB" id="9803773at2"/>
<sequence>MRFSQSFLDEVRDRLPISEVVGTRVTWDKRKTNTSRGDWWACCPFHGEKTPSFHCEDKKGRYHCFGCGVSGDHFRFLTELDGMSFPEAVERVASMAGIALPAPDPEAEKRERQRATLYDVAEAAAKFFETQLQLQPGAAARAYLRDRGLTPQTIGKFRLGYAPGSRNALKEHLAQGGATKEQIEACGLVVHGDDIAVSYDRFRDRIIFPIEDAQGRVIAFGGRAMSADVPAKYLNSPEGPLFHKSDVLYNFRRARQTTARGGTLVAVEGYMDVIALDQAGFSNAVAPLGTALTESQLAKIWRVANEPVLCFDGDQAGLRAAYRSLDLALPELKPGKSVRFALLPDGKDPDDLIKADGAAAFDAVLAQARSAADLLWLRETGGKSFDTPERRAQLESALREAAGRIGDESVRRHYSQDMRERANAFFGVPSARGNDGAFGGKGRTSGKLPRGRIAVSERLSRSRIVAPRTLKGVVPLREAALLSAVMCHPDLIGEHFDAFTALELESAELAALRGAILEAHAETGARDRETLLAHAACTSHAGAIEAVDNAIRRARLWVFTGEAAFDDARHAFDQALRLHARARGLSRELRAAEAALAEDPTETNYNRLVSVQGQVRREHGLDALIEGFGLSSGRPVKSF</sequence>
<keyword evidence="11 12" id="KW-0804">Transcription</keyword>
<dbReference type="InterPro" id="IPR034151">
    <property type="entry name" value="TOPRIM_DnaG_bac"/>
</dbReference>
<feature type="zinc finger region" description="CHC2-type" evidence="12">
    <location>
        <begin position="43"/>
        <end position="67"/>
    </location>
</feature>
<dbReference type="GO" id="GO:0003677">
    <property type="term" value="F:DNA binding"/>
    <property type="evidence" value="ECO:0007669"/>
    <property type="project" value="UniProtKB-KW"/>
</dbReference>
<dbReference type="SMART" id="SM00493">
    <property type="entry name" value="TOPRIM"/>
    <property type="match status" value="1"/>
</dbReference>
<dbReference type="InterPro" id="IPR002694">
    <property type="entry name" value="Znf_CHC2"/>
</dbReference>
<comment type="cofactor">
    <cofactor evidence="12">
        <name>Zn(2+)</name>
        <dbReference type="ChEBI" id="CHEBI:29105"/>
    </cofactor>
    <text evidence="12">Binds 1 zinc ion per monomer.</text>
</comment>
<dbReference type="EC" id="2.7.7.101" evidence="12"/>
<dbReference type="PROSITE" id="PS50880">
    <property type="entry name" value="TOPRIM"/>
    <property type="match status" value="1"/>
</dbReference>
<evidence type="ECO:0000256" key="9">
    <source>
        <dbReference type="ARBA" id="ARBA00022842"/>
    </source>
</evidence>
<keyword evidence="1 12" id="KW-0240">DNA-directed RNA polymerase</keyword>
<dbReference type="HAMAP" id="MF_00974">
    <property type="entry name" value="DNA_primase_DnaG"/>
    <property type="match status" value="1"/>
</dbReference>
<evidence type="ECO:0000256" key="11">
    <source>
        <dbReference type="ARBA" id="ARBA00023163"/>
    </source>
</evidence>
<dbReference type="PANTHER" id="PTHR30313">
    <property type="entry name" value="DNA PRIMASE"/>
    <property type="match status" value="1"/>
</dbReference>